<organism evidence="8 9">
    <name type="scientific">Oidiodendron maius (strain Zn)</name>
    <dbReference type="NCBI Taxonomy" id="913774"/>
    <lineage>
        <taxon>Eukaryota</taxon>
        <taxon>Fungi</taxon>
        <taxon>Dikarya</taxon>
        <taxon>Ascomycota</taxon>
        <taxon>Pezizomycotina</taxon>
        <taxon>Leotiomycetes</taxon>
        <taxon>Leotiomycetes incertae sedis</taxon>
        <taxon>Myxotrichaceae</taxon>
        <taxon>Oidiodendron</taxon>
    </lineage>
</organism>
<dbReference type="Proteomes" id="UP000054321">
    <property type="component" value="Unassembled WGS sequence"/>
</dbReference>
<feature type="transmembrane region" description="Helical" evidence="6">
    <location>
        <begin position="292"/>
        <end position="316"/>
    </location>
</feature>
<keyword evidence="5 6" id="KW-0472">Membrane</keyword>
<feature type="transmembrane region" description="Helical" evidence="6">
    <location>
        <begin position="214"/>
        <end position="238"/>
    </location>
</feature>
<evidence type="ECO:0000313" key="8">
    <source>
        <dbReference type="EMBL" id="KIN00551.1"/>
    </source>
</evidence>
<dbReference type="InterPro" id="IPR013057">
    <property type="entry name" value="AA_transpt_TM"/>
</dbReference>
<keyword evidence="4 6" id="KW-1133">Transmembrane helix</keyword>
<feature type="transmembrane region" description="Helical" evidence="6">
    <location>
        <begin position="250"/>
        <end position="272"/>
    </location>
</feature>
<evidence type="ECO:0000256" key="6">
    <source>
        <dbReference type="SAM" id="Phobius"/>
    </source>
</evidence>
<evidence type="ECO:0000256" key="2">
    <source>
        <dbReference type="ARBA" id="ARBA00008066"/>
    </source>
</evidence>
<comment type="subcellular location">
    <subcellularLocation>
        <location evidence="1">Membrane</location>
        <topology evidence="1">Multi-pass membrane protein</topology>
    </subcellularLocation>
</comment>
<reference evidence="9" key="2">
    <citation type="submission" date="2015-01" db="EMBL/GenBank/DDBJ databases">
        <title>Evolutionary Origins and Diversification of the Mycorrhizal Mutualists.</title>
        <authorList>
            <consortium name="DOE Joint Genome Institute"/>
            <consortium name="Mycorrhizal Genomics Consortium"/>
            <person name="Kohler A."/>
            <person name="Kuo A."/>
            <person name="Nagy L.G."/>
            <person name="Floudas D."/>
            <person name="Copeland A."/>
            <person name="Barry K.W."/>
            <person name="Cichocki N."/>
            <person name="Veneault-Fourrey C."/>
            <person name="LaButti K."/>
            <person name="Lindquist E.A."/>
            <person name="Lipzen A."/>
            <person name="Lundell T."/>
            <person name="Morin E."/>
            <person name="Murat C."/>
            <person name="Riley R."/>
            <person name="Ohm R."/>
            <person name="Sun H."/>
            <person name="Tunlid A."/>
            <person name="Henrissat B."/>
            <person name="Grigoriev I.V."/>
            <person name="Hibbett D.S."/>
            <person name="Martin F."/>
        </authorList>
    </citation>
    <scope>NUCLEOTIDE SEQUENCE [LARGE SCALE GENOMIC DNA]</scope>
    <source>
        <strain evidence="9">Zn</strain>
    </source>
</reference>
<dbReference type="PANTHER" id="PTHR22950:SF479">
    <property type="entry name" value="AMINO ACID TRANSPORTER (EUROFUNG)-RELATED"/>
    <property type="match status" value="1"/>
</dbReference>
<keyword evidence="3 6" id="KW-0812">Transmembrane</keyword>
<keyword evidence="9" id="KW-1185">Reference proteome</keyword>
<evidence type="ECO:0000313" key="9">
    <source>
        <dbReference type="Proteomes" id="UP000054321"/>
    </source>
</evidence>
<dbReference type="STRING" id="913774.A0A0C3GWV4"/>
<dbReference type="Gene3D" id="1.20.1740.10">
    <property type="entry name" value="Amino acid/polyamine transporter I"/>
    <property type="match status" value="1"/>
</dbReference>
<dbReference type="Pfam" id="PF01490">
    <property type="entry name" value="Aa_trans"/>
    <property type="match status" value="1"/>
</dbReference>
<reference evidence="8 9" key="1">
    <citation type="submission" date="2014-04" db="EMBL/GenBank/DDBJ databases">
        <authorList>
            <consortium name="DOE Joint Genome Institute"/>
            <person name="Kuo A."/>
            <person name="Martino E."/>
            <person name="Perotto S."/>
            <person name="Kohler A."/>
            <person name="Nagy L.G."/>
            <person name="Floudas D."/>
            <person name="Copeland A."/>
            <person name="Barry K.W."/>
            <person name="Cichocki N."/>
            <person name="Veneault-Fourrey C."/>
            <person name="LaButti K."/>
            <person name="Lindquist E.A."/>
            <person name="Lipzen A."/>
            <person name="Lundell T."/>
            <person name="Morin E."/>
            <person name="Murat C."/>
            <person name="Sun H."/>
            <person name="Tunlid A."/>
            <person name="Henrissat B."/>
            <person name="Grigoriev I.V."/>
            <person name="Hibbett D.S."/>
            <person name="Martin F."/>
            <person name="Nordberg H.P."/>
            <person name="Cantor M.N."/>
            <person name="Hua S.X."/>
        </authorList>
    </citation>
    <scope>NUCLEOTIDE SEQUENCE [LARGE SCALE GENOMIC DNA]</scope>
    <source>
        <strain evidence="8 9">Zn</strain>
    </source>
</reference>
<comment type="similarity">
    <text evidence="2">Belongs to the amino acid/polyamine transporter 2 family.</text>
</comment>
<feature type="domain" description="Amino acid transporter transmembrane" evidence="7">
    <location>
        <begin position="26"/>
        <end position="424"/>
    </location>
</feature>
<feature type="transmembrane region" description="Helical" evidence="6">
    <location>
        <begin position="113"/>
        <end position="133"/>
    </location>
</feature>
<feature type="transmembrane region" description="Helical" evidence="6">
    <location>
        <begin position="58"/>
        <end position="79"/>
    </location>
</feature>
<gene>
    <name evidence="8" type="ORF">OIDMADRAFT_124358</name>
</gene>
<dbReference type="FunFam" id="1.20.1740.10:FF:000039">
    <property type="entry name" value="Neutral amino acid transporter (Eurofung)"/>
    <property type="match status" value="1"/>
</dbReference>
<evidence type="ECO:0000256" key="1">
    <source>
        <dbReference type="ARBA" id="ARBA00004141"/>
    </source>
</evidence>
<feature type="transmembrane region" description="Helical" evidence="6">
    <location>
        <begin position="337"/>
        <end position="359"/>
    </location>
</feature>
<name>A0A0C3GWV4_OIDMZ</name>
<dbReference type="OrthoDB" id="40134at2759"/>
<feature type="transmembrane region" description="Helical" evidence="6">
    <location>
        <begin position="173"/>
        <end position="194"/>
    </location>
</feature>
<feature type="transmembrane region" description="Helical" evidence="6">
    <location>
        <begin position="365"/>
        <end position="389"/>
    </location>
</feature>
<dbReference type="GO" id="GO:0016020">
    <property type="term" value="C:membrane"/>
    <property type="evidence" value="ECO:0007669"/>
    <property type="project" value="UniProtKB-SubCell"/>
</dbReference>
<dbReference type="EMBL" id="KN832877">
    <property type="protein sequence ID" value="KIN00551.1"/>
    <property type="molecule type" value="Genomic_DNA"/>
</dbReference>
<evidence type="ECO:0000256" key="3">
    <source>
        <dbReference type="ARBA" id="ARBA00022692"/>
    </source>
</evidence>
<sequence length="447" mass="49329">MLLGQPNSPDLLGIENTDPADIHYKTCKWWQTGILMVAETISLGILSLPSVLSKVGLIPGIILIFGMGLFATYSGYVIYQFKLEYPWVRSMADAGEVMFKPWGDKAKQVGRELGGAAQTIFLVFSMASHILTWTICFDILTDHTVCNVVWGIVALIVFWVFDLPRTLRNMSYFSIASFLSIFIAVMVTMVALGVKGPGQGMKLYSLWPKEGLTFQEAFLSVSNIMFAYAGHVAFFGFLDEMENPRDFPKSLAFLQISDISMYCVTAIVVYRYAGTDVTSPAFGSAGISIAKVAYGIAIPTASLIIITTGSVIYGHVSSTYIYIRAFPKYHSKNTWKAWGLWASITICLWIIAWVIAQSIPEFNDLLALISSLFASWFSYGVSGLFWLFLNWHQWTKNMSKMLLAVVNITLVTVGGTICFLGIYASGYAINTHQGQGGSWSCSSSSSI</sequence>
<evidence type="ECO:0000256" key="5">
    <source>
        <dbReference type="ARBA" id="ARBA00023136"/>
    </source>
</evidence>
<dbReference type="InParanoid" id="A0A0C3GWV4"/>
<protein>
    <recommendedName>
        <fullName evidence="7">Amino acid transporter transmembrane domain-containing protein</fullName>
    </recommendedName>
</protein>
<evidence type="ECO:0000259" key="7">
    <source>
        <dbReference type="Pfam" id="PF01490"/>
    </source>
</evidence>
<evidence type="ECO:0000256" key="4">
    <source>
        <dbReference type="ARBA" id="ARBA00022989"/>
    </source>
</evidence>
<dbReference type="PANTHER" id="PTHR22950">
    <property type="entry name" value="AMINO ACID TRANSPORTER"/>
    <property type="match status" value="1"/>
</dbReference>
<dbReference type="AlphaFoldDB" id="A0A0C3GWV4"/>
<proteinExistence type="inferred from homology"/>
<dbReference type="HOGENOM" id="CLU_027816_4_2_1"/>
<dbReference type="GO" id="GO:0015179">
    <property type="term" value="F:L-amino acid transmembrane transporter activity"/>
    <property type="evidence" value="ECO:0007669"/>
    <property type="project" value="TreeGrafter"/>
</dbReference>
<feature type="transmembrane region" description="Helical" evidence="6">
    <location>
        <begin position="401"/>
        <end position="424"/>
    </location>
</feature>
<accession>A0A0C3GWV4</accession>
<feature type="transmembrane region" description="Helical" evidence="6">
    <location>
        <begin position="139"/>
        <end position="161"/>
    </location>
</feature>